<evidence type="ECO:0000256" key="3">
    <source>
        <dbReference type="PROSITE-ProRule" id="PRU00708"/>
    </source>
</evidence>
<dbReference type="Pfam" id="PF13041">
    <property type="entry name" value="PPR_2"/>
    <property type="match status" value="4"/>
</dbReference>
<feature type="repeat" description="PPR" evidence="3">
    <location>
        <begin position="173"/>
        <end position="207"/>
    </location>
</feature>
<dbReference type="InterPro" id="IPR002885">
    <property type="entry name" value="PPR_rpt"/>
</dbReference>
<feature type="repeat" description="PPR" evidence="3">
    <location>
        <begin position="209"/>
        <end position="243"/>
    </location>
</feature>
<reference evidence="5 6" key="1">
    <citation type="journal article" date="2021" name="BMC Genomics">
        <title>Datura genome reveals duplications of psychoactive alkaloid biosynthetic genes and high mutation rate following tissue culture.</title>
        <authorList>
            <person name="Rajewski A."/>
            <person name="Carter-House D."/>
            <person name="Stajich J."/>
            <person name="Litt A."/>
        </authorList>
    </citation>
    <scope>NUCLEOTIDE SEQUENCE [LARGE SCALE GENOMIC DNA]</scope>
    <source>
        <strain evidence="5">AR-01</strain>
    </source>
</reference>
<accession>A0ABS8TR83</accession>
<feature type="repeat" description="PPR" evidence="3">
    <location>
        <begin position="712"/>
        <end position="746"/>
    </location>
</feature>
<dbReference type="SUPFAM" id="SSF81901">
    <property type="entry name" value="HCP-like"/>
    <property type="match status" value="1"/>
</dbReference>
<comment type="similarity">
    <text evidence="1">Belongs to the PPR family. P subfamily.</text>
</comment>
<organism evidence="5 6">
    <name type="scientific">Datura stramonium</name>
    <name type="common">Jimsonweed</name>
    <name type="synonym">Common thornapple</name>
    <dbReference type="NCBI Taxonomy" id="4076"/>
    <lineage>
        <taxon>Eukaryota</taxon>
        <taxon>Viridiplantae</taxon>
        <taxon>Streptophyta</taxon>
        <taxon>Embryophyta</taxon>
        <taxon>Tracheophyta</taxon>
        <taxon>Spermatophyta</taxon>
        <taxon>Magnoliopsida</taxon>
        <taxon>eudicotyledons</taxon>
        <taxon>Gunneridae</taxon>
        <taxon>Pentapetalae</taxon>
        <taxon>asterids</taxon>
        <taxon>lamiids</taxon>
        <taxon>Solanales</taxon>
        <taxon>Solanaceae</taxon>
        <taxon>Solanoideae</taxon>
        <taxon>Datureae</taxon>
        <taxon>Datura</taxon>
    </lineage>
</organism>
<dbReference type="EMBL" id="JACEIK010001902">
    <property type="protein sequence ID" value="MCD7473004.1"/>
    <property type="molecule type" value="Genomic_DNA"/>
</dbReference>
<feature type="repeat" description="PPR" evidence="3">
    <location>
        <begin position="677"/>
        <end position="711"/>
    </location>
</feature>
<sequence>MLTTLSEKHSMAALCRIRRPHLLFSNSFKQLLNLWAHNNTLIQTPFTKHNLSPFSSTPTCQKPGNFLPPISSDDSRIVDRLVYIFTKCRETSKSQELEELGSNLTPCIVEFVLRKLKSWRIAQLFFNWASNQDGYRHNCHTFNLMAEWLSGARQIDSLRVLVNDVVKFQCYFTPRALGFFIRCLGNQGLVKEANELFDQMKKLGLCVPNSFTYNCLLDAISKAGDVGLIELRLKEMHNYGWQLDKYAFTPALQCYCNAGKFENALVVFNEMHEKGLVDAHVVSILLISFSKWGKVDKAFELVERIEDLNITLNEKTCFVLIHGFVREGRTDKALQLLNKMKNMGFVLDISVYGVLIEELSRNKEIEKAMQLYEDMNISGVHPDIKILSDLISCVRDERDMIRIVEERYESLDLKARMLLYNSVLKGLINNDSTDKAYHLLYASTGLDSGGDFDEDNLFNMKELARPNTVSFEIVIDGLCRVGRLEMALSLYRDMEHIGCKHSVLLYNNLIDSLSRSGRLNECYELLNEMKQSEFQPTHYTYNSIFGCLCRQGDDAGALAMVREMRLHGHQPWIKYYTLLMQKLCKDGQAVKASNFLADMVQEGFLPDVVGYSAVIDGLVKIKQLDEALNLFRGICARGYCPDVVAYNIMINGLCKAKRVLEAQNFLDEMMDKGLIPSVVTYNSLIDGWCKNGDIDRAIVYVTRMTEKEREPNVITYTTLIDGLCNAGKPSDAIRLLVKMEANGCSPNRITFMALISGLCKCGKPDDALIYLQEMERKDMRPDPSIYIVLIDAFIKNMTPNKACDLLQKVVHEESLQDLNSKSRPILKEAILSLSADPRTSSNVKILLEEGHLTALCNVCEIG</sequence>
<protein>
    <recommendedName>
        <fullName evidence="4">Pentatricopeptide repeat-containing protein-mitochondrial domain-containing protein</fullName>
    </recommendedName>
</protein>
<feature type="repeat" description="PPR" evidence="3">
    <location>
        <begin position="313"/>
        <end position="347"/>
    </location>
</feature>
<feature type="repeat" description="PPR" evidence="3">
    <location>
        <begin position="502"/>
        <end position="536"/>
    </location>
</feature>
<feature type="domain" description="Pentatricopeptide repeat-containing protein-mitochondrial" evidence="4">
    <location>
        <begin position="219"/>
        <end position="338"/>
    </location>
</feature>
<dbReference type="Pfam" id="PF23276">
    <property type="entry name" value="TPR_24"/>
    <property type="match status" value="1"/>
</dbReference>
<feature type="repeat" description="PPR" evidence="3">
    <location>
        <begin position="467"/>
        <end position="501"/>
    </location>
</feature>
<feature type="repeat" description="PPR" evidence="3">
    <location>
        <begin position="642"/>
        <end position="676"/>
    </location>
</feature>
<dbReference type="Pfam" id="PF01535">
    <property type="entry name" value="PPR"/>
    <property type="match status" value="3"/>
</dbReference>
<dbReference type="Pfam" id="PF12854">
    <property type="entry name" value="PPR_1"/>
    <property type="match status" value="1"/>
</dbReference>
<gene>
    <name evidence="5" type="ORF">HAX54_014536</name>
</gene>
<evidence type="ECO:0000256" key="1">
    <source>
        <dbReference type="ARBA" id="ARBA00007626"/>
    </source>
</evidence>
<dbReference type="Proteomes" id="UP000823775">
    <property type="component" value="Unassembled WGS sequence"/>
</dbReference>
<feature type="repeat" description="PPR" evidence="3">
    <location>
        <begin position="348"/>
        <end position="382"/>
    </location>
</feature>
<keyword evidence="2" id="KW-0677">Repeat</keyword>
<dbReference type="NCBIfam" id="TIGR00756">
    <property type="entry name" value="PPR"/>
    <property type="match status" value="14"/>
</dbReference>
<feature type="repeat" description="PPR" evidence="3">
    <location>
        <begin position="244"/>
        <end position="278"/>
    </location>
</feature>
<keyword evidence="6" id="KW-1185">Reference proteome</keyword>
<dbReference type="InterPro" id="IPR057027">
    <property type="entry name" value="TPR_mt"/>
</dbReference>
<feature type="repeat" description="PPR" evidence="3">
    <location>
        <begin position="537"/>
        <end position="571"/>
    </location>
</feature>
<dbReference type="PANTHER" id="PTHR46128:SF73">
    <property type="entry name" value="CRIB DOMAIN-CONTAINING PROTEIN"/>
    <property type="match status" value="1"/>
</dbReference>
<dbReference type="PANTHER" id="PTHR46128">
    <property type="entry name" value="MITOCHONDRIAL GROUP I INTRON SPLICING FACTOR CCM1"/>
    <property type="match status" value="1"/>
</dbReference>
<evidence type="ECO:0000313" key="6">
    <source>
        <dbReference type="Proteomes" id="UP000823775"/>
    </source>
</evidence>
<dbReference type="Gene3D" id="1.25.40.10">
    <property type="entry name" value="Tetratricopeptide repeat domain"/>
    <property type="match status" value="8"/>
</dbReference>
<name>A0ABS8TR83_DATST</name>
<feature type="repeat" description="PPR" evidence="3">
    <location>
        <begin position="607"/>
        <end position="641"/>
    </location>
</feature>
<proteinExistence type="inferred from homology"/>
<comment type="caution">
    <text evidence="5">The sequence shown here is derived from an EMBL/GenBank/DDBJ whole genome shotgun (WGS) entry which is preliminary data.</text>
</comment>
<dbReference type="InterPro" id="IPR050872">
    <property type="entry name" value="PPR_P_subfamily"/>
</dbReference>
<evidence type="ECO:0000259" key="4">
    <source>
        <dbReference type="Pfam" id="PF23276"/>
    </source>
</evidence>
<evidence type="ECO:0000256" key="2">
    <source>
        <dbReference type="ARBA" id="ARBA00022737"/>
    </source>
</evidence>
<dbReference type="InterPro" id="IPR011990">
    <property type="entry name" value="TPR-like_helical_dom_sf"/>
</dbReference>
<evidence type="ECO:0000313" key="5">
    <source>
        <dbReference type="EMBL" id="MCD7473004.1"/>
    </source>
</evidence>
<dbReference type="PROSITE" id="PS51375">
    <property type="entry name" value="PPR"/>
    <property type="match status" value="13"/>
</dbReference>
<feature type="repeat" description="PPR" evidence="3">
    <location>
        <begin position="747"/>
        <end position="781"/>
    </location>
</feature>